<dbReference type="EMBL" id="GDJX01001207">
    <property type="protein sequence ID" value="JAT66729.1"/>
    <property type="molecule type" value="Transcribed_RNA"/>
</dbReference>
<dbReference type="Pfam" id="PF12214">
    <property type="entry name" value="TPX2_importin"/>
    <property type="match status" value="1"/>
</dbReference>
<name>A0A1D1ZIT6_9ARAE</name>
<dbReference type="AlphaFoldDB" id="A0A1D1ZIT6"/>
<evidence type="ECO:0000313" key="3">
    <source>
        <dbReference type="EMBL" id="JAT66729.1"/>
    </source>
</evidence>
<dbReference type="GO" id="GO:0005819">
    <property type="term" value="C:spindle"/>
    <property type="evidence" value="ECO:0007669"/>
    <property type="project" value="InterPro"/>
</dbReference>
<evidence type="ECO:0000259" key="2">
    <source>
        <dbReference type="Pfam" id="PF12214"/>
    </source>
</evidence>
<reference evidence="3" key="1">
    <citation type="submission" date="2015-07" db="EMBL/GenBank/DDBJ databases">
        <title>Transcriptome Assembly of Anthurium amnicola.</title>
        <authorList>
            <person name="Suzuki J."/>
        </authorList>
    </citation>
    <scope>NUCLEOTIDE SEQUENCE</scope>
</reference>
<gene>
    <name evidence="3" type="primary">foxn4_1</name>
    <name evidence="3" type="ORF">g.64285</name>
</gene>
<sequence length="520" mass="58901">MDTVAEMEEDMEDAFGGGGGAAGDFLSLELDLDYEFDAPRAFDFCRPESPSDARDAELWFDSAGSYPPSPLISKRDMGANIFVDNVNILPKFNDAAEISHVVSYSDIGYSKELPMTEETNRGVNIDTEMSNDFLKVDVKSLVKLPVSSGSTLMRPTASQLAKQNHPRNIKSSSRILCRFQRKSNPNSEKSFTGALDNISQASKRQKLEGGRARKVHDLKEQMPLMHKIPQKVISLSNKQKEEHSVHHPWLRKMKLTIPREPELGTAQRAQRIRARRRKDGEVNAASNTNMFKARPLNRKILEAPSLPIPRKSTPRLPEFQEFRLKTSERAIQHASASSSSQVQNHMACSHMQDVAKDNKGLQPQSDDAPYSQRLHLNDDQHQEQFKKDLHKFKALPLNKKILSGKGDIGVFRSNKREITKPVGFNFKTDKRCQQNVPIELFNKLSLTSEGQHCSTSDTKMSYPIHGSKENIAEHRQHDNKVHDSKVEQQIARRSQHKCEQNVVATSFRPQLNLCRSMDIR</sequence>
<proteinExistence type="predicted"/>
<dbReference type="GO" id="GO:0008017">
    <property type="term" value="F:microtubule binding"/>
    <property type="evidence" value="ECO:0007669"/>
    <property type="project" value="TreeGrafter"/>
</dbReference>
<feature type="region of interest" description="Disordered" evidence="1">
    <location>
        <begin position="183"/>
        <end position="211"/>
    </location>
</feature>
<dbReference type="GO" id="GO:0090307">
    <property type="term" value="P:mitotic spindle assembly"/>
    <property type="evidence" value="ECO:0007669"/>
    <property type="project" value="TreeGrafter"/>
</dbReference>
<evidence type="ECO:0000256" key="1">
    <source>
        <dbReference type="SAM" id="MobiDB-lite"/>
    </source>
</evidence>
<dbReference type="GO" id="GO:0005880">
    <property type="term" value="C:nuclear microtubule"/>
    <property type="evidence" value="ECO:0007669"/>
    <property type="project" value="TreeGrafter"/>
</dbReference>
<organism evidence="3">
    <name type="scientific">Anthurium amnicola</name>
    <dbReference type="NCBI Taxonomy" id="1678845"/>
    <lineage>
        <taxon>Eukaryota</taxon>
        <taxon>Viridiplantae</taxon>
        <taxon>Streptophyta</taxon>
        <taxon>Embryophyta</taxon>
        <taxon>Tracheophyta</taxon>
        <taxon>Spermatophyta</taxon>
        <taxon>Magnoliopsida</taxon>
        <taxon>Liliopsida</taxon>
        <taxon>Araceae</taxon>
        <taxon>Pothoideae</taxon>
        <taxon>Potheae</taxon>
        <taxon>Anthurium</taxon>
    </lineage>
</organism>
<dbReference type="InterPro" id="IPR027330">
    <property type="entry name" value="TPX2_central_dom"/>
</dbReference>
<accession>A0A1D1ZIT6</accession>
<dbReference type="PANTHER" id="PTHR14326">
    <property type="entry name" value="TARGETING PROTEIN FOR XKLP2"/>
    <property type="match status" value="1"/>
</dbReference>
<dbReference type="PANTHER" id="PTHR14326:SF15">
    <property type="entry name" value="OS06G0130200 PROTEIN"/>
    <property type="match status" value="1"/>
</dbReference>
<dbReference type="InterPro" id="IPR009675">
    <property type="entry name" value="TPX2_fam"/>
</dbReference>
<protein>
    <submittedName>
        <fullName evidence="3">Forkhead box protein N4</fullName>
    </submittedName>
</protein>
<dbReference type="GO" id="GO:0030295">
    <property type="term" value="F:protein kinase activator activity"/>
    <property type="evidence" value="ECO:0007669"/>
    <property type="project" value="TreeGrafter"/>
</dbReference>
<dbReference type="GO" id="GO:0060236">
    <property type="term" value="P:regulation of mitotic spindle organization"/>
    <property type="evidence" value="ECO:0007669"/>
    <property type="project" value="InterPro"/>
</dbReference>
<feature type="domain" description="TPX2 central" evidence="2">
    <location>
        <begin position="253"/>
        <end position="426"/>
    </location>
</feature>